<protein>
    <recommendedName>
        <fullName evidence="6">WYL domain-containing protein</fullName>
    </recommendedName>
</protein>
<dbReference type="InterPro" id="IPR036388">
    <property type="entry name" value="WH-like_DNA-bd_sf"/>
</dbReference>
<evidence type="ECO:0000313" key="4">
    <source>
        <dbReference type="EMBL" id="OZS74494.1"/>
    </source>
</evidence>
<dbReference type="AlphaFoldDB" id="A0A264VT36"/>
<dbReference type="PROSITE" id="PS52050">
    <property type="entry name" value="WYL"/>
    <property type="match status" value="1"/>
</dbReference>
<proteinExistence type="predicted"/>
<comment type="caution">
    <text evidence="4">The sequence shown here is derived from an EMBL/GenBank/DDBJ whole genome shotgun (WGS) entry which is preliminary data.</text>
</comment>
<reference evidence="4 5" key="1">
    <citation type="submission" date="2017-07" db="EMBL/GenBank/DDBJ databases">
        <title>blaIMP-27 on transferable plasmids in Proteus mirabilis and Providencia rettgeri.</title>
        <authorList>
            <person name="Potter R."/>
        </authorList>
    </citation>
    <scope>NUCLEOTIDE SEQUENCE [LARGE SCALE GENOMIC DNA]</scope>
    <source>
        <strain evidence="4 5">PR1</strain>
    </source>
</reference>
<evidence type="ECO:0000313" key="5">
    <source>
        <dbReference type="Proteomes" id="UP000216001"/>
    </source>
</evidence>
<dbReference type="InterPro" id="IPR036390">
    <property type="entry name" value="WH_DNA-bd_sf"/>
</dbReference>
<feature type="domain" description="WYL" evidence="2">
    <location>
        <begin position="124"/>
        <end position="178"/>
    </location>
</feature>
<dbReference type="Pfam" id="PF13280">
    <property type="entry name" value="WYL"/>
    <property type="match status" value="1"/>
</dbReference>
<dbReference type="PANTHER" id="PTHR34580:SF1">
    <property type="entry name" value="PROTEIN PAFC"/>
    <property type="match status" value="1"/>
</dbReference>
<dbReference type="InterPro" id="IPR057727">
    <property type="entry name" value="WCX_dom"/>
</dbReference>
<dbReference type="Gene3D" id="1.10.10.10">
    <property type="entry name" value="Winged helix-like DNA-binding domain superfamily/Winged helix DNA-binding domain"/>
    <property type="match status" value="1"/>
</dbReference>
<dbReference type="InterPro" id="IPR013196">
    <property type="entry name" value="HTH_11"/>
</dbReference>
<dbReference type="InterPro" id="IPR026881">
    <property type="entry name" value="WYL_dom"/>
</dbReference>
<accession>A0A264VT36</accession>
<dbReference type="EMBL" id="NOWC01000011">
    <property type="protein sequence ID" value="OZS74494.1"/>
    <property type="molecule type" value="Genomic_DNA"/>
</dbReference>
<sequence>MKSNILANRLAEITAMAYAGQPLNIAELAEKFHVSTKTIYRDFNRLRSILDRCPNTGNYLLSASARSQYNEQDLVRLIDDLGLKKALPLKAAQFLRSFINNSTSDCYHFQEQPLEADFISSLHKTFEAAIKNRRNVSFLYKDKSRMVSPYLMVYSHGSWYLAATSEGILKTFSLARIKFMCVQKECFDYEPSIVEKIKGQDTIWFGQPIFNVTLEVSRDVAFYFERKALLPKQKIIEKRQDGTLVISSSAWNYNQIAPIIQYWIPNIRVISPCELDTYIRKNLRSWLDQVNIKMEDEML</sequence>
<evidence type="ECO:0000259" key="2">
    <source>
        <dbReference type="Pfam" id="PF13280"/>
    </source>
</evidence>
<evidence type="ECO:0000259" key="1">
    <source>
        <dbReference type="Pfam" id="PF08279"/>
    </source>
</evidence>
<dbReference type="SUPFAM" id="SSF46785">
    <property type="entry name" value="Winged helix' DNA-binding domain"/>
    <property type="match status" value="1"/>
</dbReference>
<dbReference type="Proteomes" id="UP000216001">
    <property type="component" value="Unassembled WGS sequence"/>
</dbReference>
<gene>
    <name evidence="4" type="ORF">CHI95_10695</name>
</gene>
<dbReference type="Pfam" id="PF25583">
    <property type="entry name" value="WCX"/>
    <property type="match status" value="1"/>
</dbReference>
<dbReference type="PANTHER" id="PTHR34580">
    <property type="match status" value="1"/>
</dbReference>
<evidence type="ECO:0008006" key="6">
    <source>
        <dbReference type="Google" id="ProtNLM"/>
    </source>
</evidence>
<name>A0A264VT36_PRORE</name>
<dbReference type="RefSeq" id="WP_094961619.1">
    <property type="nucleotide sequence ID" value="NZ_CP139429.1"/>
</dbReference>
<dbReference type="InterPro" id="IPR051534">
    <property type="entry name" value="CBASS_pafABC_assoc_protein"/>
</dbReference>
<dbReference type="Pfam" id="PF08279">
    <property type="entry name" value="HTH_11"/>
    <property type="match status" value="1"/>
</dbReference>
<feature type="domain" description="Helix-turn-helix type 11" evidence="1">
    <location>
        <begin position="12"/>
        <end position="50"/>
    </location>
</feature>
<feature type="domain" description="WCX" evidence="3">
    <location>
        <begin position="211"/>
        <end position="286"/>
    </location>
</feature>
<evidence type="ECO:0000259" key="3">
    <source>
        <dbReference type="Pfam" id="PF25583"/>
    </source>
</evidence>
<organism evidence="4 5">
    <name type="scientific">Providencia rettgeri</name>
    <dbReference type="NCBI Taxonomy" id="587"/>
    <lineage>
        <taxon>Bacteria</taxon>
        <taxon>Pseudomonadati</taxon>
        <taxon>Pseudomonadota</taxon>
        <taxon>Gammaproteobacteria</taxon>
        <taxon>Enterobacterales</taxon>
        <taxon>Morganellaceae</taxon>
        <taxon>Providencia</taxon>
    </lineage>
</organism>